<dbReference type="EMBL" id="JAULSN010000004">
    <property type="protein sequence ID" value="KAK3373686.1"/>
    <property type="molecule type" value="Genomic_DNA"/>
</dbReference>
<evidence type="ECO:0000313" key="12">
    <source>
        <dbReference type="EMBL" id="KAK3373686.1"/>
    </source>
</evidence>
<evidence type="ECO:0000256" key="7">
    <source>
        <dbReference type="ARBA" id="ARBA00023004"/>
    </source>
</evidence>
<feature type="domain" description="Dyp-type peroxidase C-terminal" evidence="10">
    <location>
        <begin position="284"/>
        <end position="450"/>
    </location>
</feature>
<evidence type="ECO:0000256" key="8">
    <source>
        <dbReference type="ARBA" id="ARBA00025737"/>
    </source>
</evidence>
<dbReference type="AlphaFoldDB" id="A0AAE0KBU6"/>
<dbReference type="GO" id="GO:0020037">
    <property type="term" value="F:heme binding"/>
    <property type="evidence" value="ECO:0007669"/>
    <property type="project" value="InterPro"/>
</dbReference>
<evidence type="ECO:0000259" key="11">
    <source>
        <dbReference type="Pfam" id="PF21105"/>
    </source>
</evidence>
<keyword evidence="5" id="KW-0732">Signal</keyword>
<evidence type="ECO:0000256" key="6">
    <source>
        <dbReference type="ARBA" id="ARBA00023002"/>
    </source>
</evidence>
<dbReference type="PANTHER" id="PTHR30521">
    <property type="entry name" value="DEFERROCHELATASE/PEROXIDASE"/>
    <property type="match status" value="1"/>
</dbReference>
<keyword evidence="2" id="KW-0575">Peroxidase</keyword>
<dbReference type="InterPro" id="IPR006314">
    <property type="entry name" value="Dyp_peroxidase"/>
</dbReference>
<keyword evidence="13" id="KW-1185">Reference proteome</keyword>
<evidence type="ECO:0000256" key="3">
    <source>
        <dbReference type="ARBA" id="ARBA00022617"/>
    </source>
</evidence>
<comment type="cofactor">
    <cofactor evidence="1">
        <name>heme b</name>
        <dbReference type="ChEBI" id="CHEBI:60344"/>
    </cofactor>
</comment>
<keyword evidence="6" id="KW-0560">Oxidoreductase</keyword>
<feature type="region of interest" description="Disordered" evidence="9">
    <location>
        <begin position="1"/>
        <end position="20"/>
    </location>
</feature>
<dbReference type="PROSITE" id="PS51404">
    <property type="entry name" value="DYP_PEROXIDASE"/>
    <property type="match status" value="1"/>
</dbReference>
<evidence type="ECO:0000259" key="10">
    <source>
        <dbReference type="Pfam" id="PF20628"/>
    </source>
</evidence>
<gene>
    <name evidence="12" type="ORF">B0T24DRAFT_703535</name>
</gene>
<dbReference type="Proteomes" id="UP001287356">
    <property type="component" value="Unassembled WGS sequence"/>
</dbReference>
<dbReference type="PANTHER" id="PTHR30521:SF4">
    <property type="entry name" value="DEFERROCHELATASE"/>
    <property type="match status" value="1"/>
</dbReference>
<reference evidence="12" key="2">
    <citation type="submission" date="2023-06" db="EMBL/GenBank/DDBJ databases">
        <authorList>
            <consortium name="Lawrence Berkeley National Laboratory"/>
            <person name="Haridas S."/>
            <person name="Hensen N."/>
            <person name="Bonometti L."/>
            <person name="Westerberg I."/>
            <person name="Brannstrom I.O."/>
            <person name="Guillou S."/>
            <person name="Cros-Aarteil S."/>
            <person name="Calhoun S."/>
            <person name="Kuo A."/>
            <person name="Mondo S."/>
            <person name="Pangilinan J."/>
            <person name="Riley R."/>
            <person name="Labutti K."/>
            <person name="Andreopoulos B."/>
            <person name="Lipzen A."/>
            <person name="Chen C."/>
            <person name="Yanf M."/>
            <person name="Daum C."/>
            <person name="Ng V."/>
            <person name="Clum A."/>
            <person name="Steindorff A."/>
            <person name="Ohm R."/>
            <person name="Martin F."/>
            <person name="Silar P."/>
            <person name="Natvig D."/>
            <person name="Lalanne C."/>
            <person name="Gautier V."/>
            <person name="Ament-Velasquez S.L."/>
            <person name="Kruys A."/>
            <person name="Hutchinson M.I."/>
            <person name="Powell A.J."/>
            <person name="Barry K."/>
            <person name="Miller A.N."/>
            <person name="Grigoriev I.V."/>
            <person name="Debuchy R."/>
            <person name="Gladieux P."/>
            <person name="Thoren M.H."/>
            <person name="Johannesson H."/>
        </authorList>
    </citation>
    <scope>NUCLEOTIDE SEQUENCE</scope>
    <source>
        <strain evidence="12">CBS 958.72</strain>
    </source>
</reference>
<reference evidence="12" key="1">
    <citation type="journal article" date="2023" name="Mol. Phylogenet. Evol.">
        <title>Genome-scale phylogeny and comparative genomics of the fungal order Sordariales.</title>
        <authorList>
            <person name="Hensen N."/>
            <person name="Bonometti L."/>
            <person name="Westerberg I."/>
            <person name="Brannstrom I.O."/>
            <person name="Guillou S."/>
            <person name="Cros-Aarteil S."/>
            <person name="Calhoun S."/>
            <person name="Haridas S."/>
            <person name="Kuo A."/>
            <person name="Mondo S."/>
            <person name="Pangilinan J."/>
            <person name="Riley R."/>
            <person name="LaButti K."/>
            <person name="Andreopoulos B."/>
            <person name="Lipzen A."/>
            <person name="Chen C."/>
            <person name="Yan M."/>
            <person name="Daum C."/>
            <person name="Ng V."/>
            <person name="Clum A."/>
            <person name="Steindorff A."/>
            <person name="Ohm R.A."/>
            <person name="Martin F."/>
            <person name="Silar P."/>
            <person name="Natvig D.O."/>
            <person name="Lalanne C."/>
            <person name="Gautier V."/>
            <person name="Ament-Velasquez S.L."/>
            <person name="Kruys A."/>
            <person name="Hutchinson M.I."/>
            <person name="Powell A.J."/>
            <person name="Barry K."/>
            <person name="Miller A.N."/>
            <person name="Grigoriev I.V."/>
            <person name="Debuchy R."/>
            <person name="Gladieux P."/>
            <person name="Hiltunen Thoren M."/>
            <person name="Johannesson H."/>
        </authorList>
    </citation>
    <scope>NUCLEOTIDE SEQUENCE</scope>
    <source>
        <strain evidence="12">CBS 958.72</strain>
    </source>
</reference>
<comment type="similarity">
    <text evidence="8">Belongs to the DyP-type peroxidase family.</text>
</comment>
<evidence type="ECO:0000256" key="4">
    <source>
        <dbReference type="ARBA" id="ARBA00022723"/>
    </source>
</evidence>
<dbReference type="Pfam" id="PF20628">
    <property type="entry name" value="Dyp_perox_C"/>
    <property type="match status" value="1"/>
</dbReference>
<dbReference type="Pfam" id="PF21105">
    <property type="entry name" value="DyP_N"/>
    <property type="match status" value="1"/>
</dbReference>
<keyword evidence="7" id="KW-0408">Iron</keyword>
<dbReference type="InterPro" id="IPR048328">
    <property type="entry name" value="Dyp_perox_C"/>
</dbReference>
<evidence type="ECO:0008006" key="14">
    <source>
        <dbReference type="Google" id="ProtNLM"/>
    </source>
</evidence>
<evidence type="ECO:0000256" key="9">
    <source>
        <dbReference type="SAM" id="MobiDB-lite"/>
    </source>
</evidence>
<keyword evidence="4" id="KW-0479">Metal-binding</keyword>
<evidence type="ECO:0000256" key="5">
    <source>
        <dbReference type="ARBA" id="ARBA00022729"/>
    </source>
</evidence>
<evidence type="ECO:0000313" key="13">
    <source>
        <dbReference type="Proteomes" id="UP001287356"/>
    </source>
</evidence>
<name>A0AAE0KBU6_9PEZI</name>
<dbReference type="GO" id="GO:0046872">
    <property type="term" value="F:metal ion binding"/>
    <property type="evidence" value="ECO:0007669"/>
    <property type="project" value="UniProtKB-KW"/>
</dbReference>
<dbReference type="SUPFAM" id="SSF54909">
    <property type="entry name" value="Dimeric alpha+beta barrel"/>
    <property type="match status" value="1"/>
</dbReference>
<dbReference type="GO" id="GO:0005829">
    <property type="term" value="C:cytosol"/>
    <property type="evidence" value="ECO:0007669"/>
    <property type="project" value="TreeGrafter"/>
</dbReference>
<feature type="compositionally biased region" description="Pro residues" evidence="9">
    <location>
        <begin position="1"/>
        <end position="17"/>
    </location>
</feature>
<evidence type="ECO:0000256" key="2">
    <source>
        <dbReference type="ARBA" id="ARBA00022559"/>
    </source>
</evidence>
<dbReference type="InterPro" id="IPR049509">
    <property type="entry name" value="DyP_N"/>
</dbReference>
<protein>
    <recommendedName>
        <fullName evidence="14">Dyp-type peroxidase</fullName>
    </recommendedName>
</protein>
<dbReference type="GO" id="GO:0004601">
    <property type="term" value="F:peroxidase activity"/>
    <property type="evidence" value="ECO:0007669"/>
    <property type="project" value="UniProtKB-KW"/>
</dbReference>
<feature type="domain" description="DyP dimeric alpha+beta barrel" evidence="11">
    <location>
        <begin position="40"/>
        <end position="202"/>
    </location>
</feature>
<organism evidence="12 13">
    <name type="scientific">Lasiosphaeria ovina</name>
    <dbReference type="NCBI Taxonomy" id="92902"/>
    <lineage>
        <taxon>Eukaryota</taxon>
        <taxon>Fungi</taxon>
        <taxon>Dikarya</taxon>
        <taxon>Ascomycota</taxon>
        <taxon>Pezizomycotina</taxon>
        <taxon>Sordariomycetes</taxon>
        <taxon>Sordariomycetidae</taxon>
        <taxon>Sordariales</taxon>
        <taxon>Lasiosphaeriaceae</taxon>
        <taxon>Lasiosphaeria</taxon>
    </lineage>
</organism>
<dbReference type="InterPro" id="IPR011008">
    <property type="entry name" value="Dimeric_a/b-barrel"/>
</dbReference>
<keyword evidence="3" id="KW-0349">Heme</keyword>
<sequence>MPPDVPPTIPPSIPPITSPTAPSKYQWKYPALTPNQLDVIQGDIWSKGFPKHNETYYLFKIAPGSATAFAQCLRKMVVDQPELISNLKSTKKARDDIAAKKQRAEAASKLGQPNGKPEKLHMSFALIAFTYKGLNMLNEVRKTDPAFSNGMKSDGDALNDPITGLDPLLANADEIHGLIKVAGCSNGSVNGRLGKIQAALQRGTVIQDVPGGTEGRLDGATREKPFRGKEHFGFEDGISQPLMNGIDDTPPSPDSEAHALYNMDTEQSILIVTGTTRHENSSARRPDWMHDGSFLVFRKLEQDVKAFRQLTASFATYQCESAAHMGAKLMGRWPSGAPLALQAYNTTDAPPADHGKVKVMNNFGYPTDGGDKEPACPFAAHIRKTNPRRFGDWGLNSGDQGLKFAKMIRSGISYGPDYADSEPAGLQRGLLFACYQAFIEDGFQHMQASWSNKTYFPKSDSGLDPIIGQVPEGEVLKTVITNRTAHIEVPITTPLVTFRGGEYFFVPSIAALKGALTEAPSVS</sequence>
<proteinExistence type="inferred from homology"/>
<comment type="caution">
    <text evidence="12">The sequence shown here is derived from an EMBL/GenBank/DDBJ whole genome shotgun (WGS) entry which is preliminary data.</text>
</comment>
<dbReference type="NCBIfam" id="TIGR01413">
    <property type="entry name" value="Dyp_perox_fam"/>
    <property type="match status" value="1"/>
</dbReference>
<evidence type="ECO:0000256" key="1">
    <source>
        <dbReference type="ARBA" id="ARBA00001970"/>
    </source>
</evidence>
<accession>A0AAE0KBU6</accession>